<dbReference type="Gene3D" id="3.60.70.12">
    <property type="entry name" value="L-amino peptidase D-ALA esterase/amidase"/>
    <property type="match status" value="1"/>
</dbReference>
<dbReference type="EMBL" id="JABBGJ010000012">
    <property type="protein sequence ID" value="NML98978.1"/>
    <property type="molecule type" value="Genomic_DNA"/>
</dbReference>
<dbReference type="PANTHER" id="PTHR36512:SF3">
    <property type="entry name" value="BLR5678 PROTEIN"/>
    <property type="match status" value="1"/>
</dbReference>
<dbReference type="CDD" id="cd02253">
    <property type="entry name" value="DmpA"/>
    <property type="match status" value="1"/>
</dbReference>
<dbReference type="InterPro" id="IPR016117">
    <property type="entry name" value="ArgJ-like_dom_sf"/>
</dbReference>
<proteinExistence type="inferred from homology"/>
<protein>
    <submittedName>
        <fullName evidence="2">P1 family peptidase</fullName>
    </submittedName>
</protein>
<gene>
    <name evidence="2" type="ORF">HHL24_13595</name>
</gene>
<comment type="similarity">
    <text evidence="1">Belongs to the peptidase S58 family.</text>
</comment>
<dbReference type="GO" id="GO:0004177">
    <property type="term" value="F:aminopeptidase activity"/>
    <property type="evidence" value="ECO:0007669"/>
    <property type="project" value="TreeGrafter"/>
</dbReference>
<keyword evidence="3" id="KW-1185">Reference proteome</keyword>
<dbReference type="Pfam" id="PF03576">
    <property type="entry name" value="Peptidase_S58"/>
    <property type="match status" value="1"/>
</dbReference>
<dbReference type="SUPFAM" id="SSF56266">
    <property type="entry name" value="DmpA/ArgJ-like"/>
    <property type="match status" value="1"/>
</dbReference>
<evidence type="ECO:0000313" key="3">
    <source>
        <dbReference type="Proteomes" id="UP000544134"/>
    </source>
</evidence>
<evidence type="ECO:0000313" key="2">
    <source>
        <dbReference type="EMBL" id="NML98978.1"/>
    </source>
</evidence>
<accession>A0A848IFL0</accession>
<dbReference type="InterPro" id="IPR005321">
    <property type="entry name" value="Peptidase_S58_DmpA"/>
</dbReference>
<comment type="caution">
    <text evidence="2">The sequence shown here is derived from an EMBL/GenBank/DDBJ whole genome shotgun (WGS) entry which is preliminary data.</text>
</comment>
<name>A0A848IFL0_9BURK</name>
<sequence length="363" mass="38195">MNRARSRELGIITGTLPTGRWNAITDVAGVLVGYSTLNRDTPSIAHTGVTAIWPRSAIYRDSVFAGVHSFNGYGEMTGTLWIDEQGLVSAPICITNTYSVGTVRDAVCEHAITHSKSAERSLEQPLVVHLPVVAETWDGFISDIDSMPVTKAMAFEALSSAASGPIAEGNVGGGTGMVCHEFKGGTGTASRVTPRGYTVGALVQTNYGARELLCVGGVPVGRELGVDVVPSPERAAADSGSIIVVLATDAPLLPIQCQRLAKRATVGLAKAGGIGANSSGDIYLAFSTANHLTLDQPAWTVETLAPFCMSQLFRAAAEAVEEAILNSLFAAETMTGFQGRTAHAIPLDQMLSVMRKHRWTPSI</sequence>
<dbReference type="RefSeq" id="WP_169485970.1">
    <property type="nucleotide sequence ID" value="NZ_JABBGJ010000012.1"/>
</dbReference>
<evidence type="ECO:0000256" key="1">
    <source>
        <dbReference type="ARBA" id="ARBA00007068"/>
    </source>
</evidence>
<dbReference type="Proteomes" id="UP000544134">
    <property type="component" value="Unassembled WGS sequence"/>
</dbReference>
<organism evidence="2 3">
    <name type="scientific">Paraburkholderia polaris</name>
    <dbReference type="NCBI Taxonomy" id="2728848"/>
    <lineage>
        <taxon>Bacteria</taxon>
        <taxon>Pseudomonadati</taxon>
        <taxon>Pseudomonadota</taxon>
        <taxon>Betaproteobacteria</taxon>
        <taxon>Burkholderiales</taxon>
        <taxon>Burkholderiaceae</taxon>
        <taxon>Paraburkholderia</taxon>
    </lineage>
</organism>
<reference evidence="2 3" key="1">
    <citation type="submission" date="2020-04" db="EMBL/GenBank/DDBJ databases">
        <title>Paraburkholderia sp. RP-4-7 isolated from soil.</title>
        <authorList>
            <person name="Dahal R.H."/>
        </authorList>
    </citation>
    <scope>NUCLEOTIDE SEQUENCE [LARGE SCALE GENOMIC DNA]</scope>
    <source>
        <strain evidence="2 3">RP-4-7</strain>
    </source>
</reference>
<dbReference type="AlphaFoldDB" id="A0A848IFL0"/>
<dbReference type="PANTHER" id="PTHR36512">
    <property type="entry name" value="D-AMINOPEPTIDASE"/>
    <property type="match status" value="1"/>
</dbReference>